<accession>A0ABD2XY55</accession>
<name>A0ABD2XY55_9GENT</name>
<reference evidence="1 2" key="1">
    <citation type="submission" date="2024-11" db="EMBL/GenBank/DDBJ databases">
        <title>A near-complete genome assembly of Cinchona calisaya.</title>
        <authorList>
            <person name="Lian D.C."/>
            <person name="Zhao X.W."/>
            <person name="Wei L."/>
        </authorList>
    </citation>
    <scope>NUCLEOTIDE SEQUENCE [LARGE SCALE GENOMIC DNA]</scope>
    <source>
        <tissue evidence="1">Nenye</tissue>
    </source>
</reference>
<protein>
    <submittedName>
        <fullName evidence="1">Uncharacterized protein</fullName>
    </submittedName>
</protein>
<evidence type="ECO:0000313" key="1">
    <source>
        <dbReference type="EMBL" id="KAL3500316.1"/>
    </source>
</evidence>
<proteinExistence type="predicted"/>
<dbReference type="EMBL" id="JBJUIK010000016">
    <property type="protein sequence ID" value="KAL3500316.1"/>
    <property type="molecule type" value="Genomic_DNA"/>
</dbReference>
<comment type="caution">
    <text evidence="1">The sequence shown here is derived from an EMBL/GenBank/DDBJ whole genome shotgun (WGS) entry which is preliminary data.</text>
</comment>
<organism evidence="1 2">
    <name type="scientific">Cinchona calisaya</name>
    <dbReference type="NCBI Taxonomy" id="153742"/>
    <lineage>
        <taxon>Eukaryota</taxon>
        <taxon>Viridiplantae</taxon>
        <taxon>Streptophyta</taxon>
        <taxon>Embryophyta</taxon>
        <taxon>Tracheophyta</taxon>
        <taxon>Spermatophyta</taxon>
        <taxon>Magnoliopsida</taxon>
        <taxon>eudicotyledons</taxon>
        <taxon>Gunneridae</taxon>
        <taxon>Pentapetalae</taxon>
        <taxon>asterids</taxon>
        <taxon>lamiids</taxon>
        <taxon>Gentianales</taxon>
        <taxon>Rubiaceae</taxon>
        <taxon>Cinchonoideae</taxon>
        <taxon>Cinchoneae</taxon>
        <taxon>Cinchona</taxon>
    </lineage>
</organism>
<gene>
    <name evidence="1" type="ORF">ACH5RR_039409</name>
</gene>
<keyword evidence="2" id="KW-1185">Reference proteome</keyword>
<evidence type="ECO:0000313" key="2">
    <source>
        <dbReference type="Proteomes" id="UP001630127"/>
    </source>
</evidence>
<dbReference type="AlphaFoldDB" id="A0ABD2XY55"/>
<sequence length="102" mass="11852">MQKIWLDISGQDQKLDSRLKVYPPKLKAQEMSRSTMGEFNNALMRIREENDRIALCIKRGENFQDGLIFQKSGQQNLASRCYDNFTNVNYASDYVMSSDDEC</sequence>
<dbReference type="Proteomes" id="UP001630127">
    <property type="component" value="Unassembled WGS sequence"/>
</dbReference>